<gene>
    <name evidence="1" type="ORF">FSB76_23525</name>
</gene>
<evidence type="ECO:0000313" key="1">
    <source>
        <dbReference type="EMBL" id="QEC78775.1"/>
    </source>
</evidence>
<sequence length="164" mass="18844">MLTLNQISQKFINFFSGHSQVNTVIYADDFDFSAYPNILYRVVHIQSVDSQLRGKEIINRFKFIIADIENPQNSNSEQDIWSDCALIADDFLTFFGDDDYPDFLLDTDTTFQQFSESGTDRTAGIVFTASVRQTREINPCAIPTKDNISYDERPYSPPFGNEFF</sequence>
<dbReference type="EMBL" id="CP042437">
    <property type="protein sequence ID" value="QEC78775.1"/>
    <property type="molecule type" value="Genomic_DNA"/>
</dbReference>
<accession>A0A5B8W764</accession>
<dbReference type="OrthoDB" id="789765at2"/>
<protein>
    <submittedName>
        <fullName evidence="1">Uncharacterized protein</fullName>
    </submittedName>
</protein>
<proteinExistence type="predicted"/>
<organism evidence="1 2">
    <name type="scientific">Mucilaginibacter ginsenosidivorax</name>
    <dbReference type="NCBI Taxonomy" id="862126"/>
    <lineage>
        <taxon>Bacteria</taxon>
        <taxon>Pseudomonadati</taxon>
        <taxon>Bacteroidota</taxon>
        <taxon>Sphingobacteriia</taxon>
        <taxon>Sphingobacteriales</taxon>
        <taxon>Sphingobacteriaceae</taxon>
        <taxon>Mucilaginibacter</taxon>
    </lineage>
</organism>
<reference evidence="1 2" key="1">
    <citation type="journal article" date="2013" name="J. Microbiol.">
        <title>Mucilaginibacter ginsenosidivorax sp. nov., with ginsenoside converting activity isolated from sediment.</title>
        <authorList>
            <person name="Kim J.K."/>
            <person name="Choi T.E."/>
            <person name="Liu Q.M."/>
            <person name="Park H.Y."/>
            <person name="Yi T.H."/>
            <person name="Yoon M.H."/>
            <person name="Kim S.C."/>
            <person name="Im W.T."/>
        </authorList>
    </citation>
    <scope>NUCLEOTIDE SEQUENCE [LARGE SCALE GENOMIC DNA]</scope>
    <source>
        <strain evidence="1 2">KHI28</strain>
    </source>
</reference>
<dbReference type="Proteomes" id="UP000321362">
    <property type="component" value="Chromosome"/>
</dbReference>
<evidence type="ECO:0000313" key="2">
    <source>
        <dbReference type="Proteomes" id="UP000321362"/>
    </source>
</evidence>
<keyword evidence="2" id="KW-1185">Reference proteome</keyword>
<dbReference type="AlphaFoldDB" id="A0A5B8W764"/>
<dbReference type="RefSeq" id="WP_147057738.1">
    <property type="nucleotide sequence ID" value="NZ_CP042437.1"/>
</dbReference>
<dbReference type="KEGG" id="mgk:FSB76_23525"/>
<name>A0A5B8W764_9SPHI</name>